<accession>A0ABW8D5X8</accession>
<dbReference type="InterPro" id="IPR054392">
    <property type="entry name" value="VipD-like_C"/>
</dbReference>
<feature type="short sequence motif" description="GXGXXG" evidence="2">
    <location>
        <begin position="36"/>
        <end position="41"/>
    </location>
</feature>
<dbReference type="RefSeq" id="WP_400186921.1">
    <property type="nucleotide sequence ID" value="NZ_JBGORX010000001.1"/>
</dbReference>
<protein>
    <submittedName>
        <fullName evidence="4">Patatin-like phospholipase family protein</fullName>
    </submittedName>
</protein>
<dbReference type="InterPro" id="IPR016035">
    <property type="entry name" value="Acyl_Trfase/lysoPLipase"/>
</dbReference>
<keyword evidence="2" id="KW-0442">Lipid degradation</keyword>
<dbReference type="Pfam" id="PF01734">
    <property type="entry name" value="Patatin"/>
    <property type="match status" value="1"/>
</dbReference>
<name>A0ABW8D5X8_9GAMM</name>
<dbReference type="InterPro" id="IPR052580">
    <property type="entry name" value="Lipid_Hydrolase"/>
</dbReference>
<feature type="active site" description="Proton acceptor" evidence="2">
    <location>
        <position position="282"/>
    </location>
</feature>
<proteinExistence type="predicted"/>
<comment type="caution">
    <text evidence="4">The sequence shown here is derived from an EMBL/GenBank/DDBJ whole genome shotgun (WGS) entry which is preliminary data.</text>
</comment>
<evidence type="ECO:0000259" key="3">
    <source>
        <dbReference type="PROSITE" id="PS51635"/>
    </source>
</evidence>
<dbReference type="PROSITE" id="PS51635">
    <property type="entry name" value="PNPLA"/>
    <property type="match status" value="1"/>
</dbReference>
<reference evidence="4 5" key="1">
    <citation type="submission" date="2024-08" db="EMBL/GenBank/DDBJ databases">
        <title>Draft Genome Sequence of Legionella lytica strain DSB2004, Isolated From a Fire Sprinkler System.</title>
        <authorList>
            <person name="Everhart A.D."/>
            <person name="Kidane D.T."/>
            <person name="Farone A.L."/>
            <person name="Farone M.B."/>
        </authorList>
    </citation>
    <scope>NUCLEOTIDE SEQUENCE [LARGE SCALE GENOMIC DNA]</scope>
    <source>
        <strain evidence="4 5">DSB2004</strain>
    </source>
</reference>
<evidence type="ECO:0000313" key="5">
    <source>
        <dbReference type="Proteomes" id="UP001615550"/>
    </source>
</evidence>
<dbReference type="Proteomes" id="UP001615550">
    <property type="component" value="Unassembled WGS sequence"/>
</dbReference>
<feature type="domain" description="PNPLA" evidence="3">
    <location>
        <begin position="32"/>
        <end position="295"/>
    </location>
</feature>
<feature type="active site" description="Nucleophile" evidence="2">
    <location>
        <position position="67"/>
    </location>
</feature>
<keyword evidence="2" id="KW-0378">Hydrolase</keyword>
<keyword evidence="1 2" id="KW-0443">Lipid metabolism</keyword>
<sequence>MAKGKQLKREKVEIIRDENDQYIVQAEKHRGLVCSGGGAKGIAYMGMLKALQERGYLEQLTHVSGASAGAMTASLIAVGMNPEDMTKLVNELDIKKLLDVQGVGFRAKGDSFRNFLEVIYMMQIKQHLQDLPKPIPVHLEKNYLQVSSKVSLYEQALGEEGLEINNVDDVIKIAKSIELINNMNVAMATVPQTIIGHNGEELENPRLTLGDLGLLRELLPTTEQYRIKNLSVAVTNQTKKELERYSENSTPQQSIAQVVQWSGAHPVLFIPGKNAKGEFVADGGILDNMPEIEGLNREEVLCVKAVAAGAYEVRVQKAEQHLPEIVSAFKQALDSVITYAVGGQWLKATAALLNREKVFHHIDNMIYINTGEVTTTTTAPTEEQRRQALANGYEQTLAQLDKHRKTFSHPLLALIYVGIDRLDQTMLDTLEDKDNPKLFHSSAYAKIITRQQEKMVSEINLGQFDHIMKHTNLIDDLLKDDNNLLEINEEQKVQVLALCYKQVNHLTEGKFLEHLAKVAAKERTVAQPGWGVYILSFLLKPIEWVLSLFKSSSHTADENKTSESSHPVARYKQALLEPNFDIDDEEESIRMVCN</sequence>
<feature type="short sequence motif" description="DGA/G" evidence="2">
    <location>
        <begin position="282"/>
        <end position="284"/>
    </location>
</feature>
<dbReference type="SUPFAM" id="SSF52151">
    <property type="entry name" value="FabD/lysophospholipase-like"/>
    <property type="match status" value="1"/>
</dbReference>
<dbReference type="InterPro" id="IPR002641">
    <property type="entry name" value="PNPLA_dom"/>
</dbReference>
<evidence type="ECO:0000256" key="1">
    <source>
        <dbReference type="ARBA" id="ARBA00023098"/>
    </source>
</evidence>
<dbReference type="Pfam" id="PF22140">
    <property type="entry name" value="VipD-like_C"/>
    <property type="match status" value="1"/>
</dbReference>
<evidence type="ECO:0000313" key="4">
    <source>
        <dbReference type="EMBL" id="MFJ1268101.1"/>
    </source>
</evidence>
<feature type="short sequence motif" description="GXSXG" evidence="2">
    <location>
        <begin position="65"/>
        <end position="69"/>
    </location>
</feature>
<organism evidence="4 5">
    <name type="scientific">Legionella lytica</name>
    <dbReference type="NCBI Taxonomy" id="96232"/>
    <lineage>
        <taxon>Bacteria</taxon>
        <taxon>Pseudomonadati</taxon>
        <taxon>Pseudomonadota</taxon>
        <taxon>Gammaproteobacteria</taxon>
        <taxon>Legionellales</taxon>
        <taxon>Legionellaceae</taxon>
        <taxon>Legionella</taxon>
    </lineage>
</organism>
<dbReference type="PANTHER" id="PTHR46394">
    <property type="entry name" value="ANNEXIN"/>
    <property type="match status" value="1"/>
</dbReference>
<gene>
    <name evidence="4" type="ORF">ACD661_06000</name>
</gene>
<dbReference type="PANTHER" id="PTHR46394:SF1">
    <property type="entry name" value="PNPLA DOMAIN-CONTAINING PROTEIN"/>
    <property type="match status" value="1"/>
</dbReference>
<evidence type="ECO:0000256" key="2">
    <source>
        <dbReference type="PROSITE-ProRule" id="PRU01161"/>
    </source>
</evidence>
<dbReference type="EMBL" id="JBGORX010000001">
    <property type="protein sequence ID" value="MFJ1268101.1"/>
    <property type="molecule type" value="Genomic_DNA"/>
</dbReference>
<dbReference type="Gene3D" id="3.40.1090.10">
    <property type="entry name" value="Cytosolic phospholipase A2 catalytic domain"/>
    <property type="match status" value="2"/>
</dbReference>
<keyword evidence="5" id="KW-1185">Reference proteome</keyword>